<reference evidence="10 11" key="1">
    <citation type="submission" date="2020-08" db="EMBL/GenBank/DDBJ databases">
        <title>Genomic Encyclopedia of Type Strains, Phase IV (KMG-IV): sequencing the most valuable type-strain genomes for metagenomic binning, comparative biology and taxonomic classification.</title>
        <authorList>
            <person name="Goeker M."/>
        </authorList>
    </citation>
    <scope>NUCLEOTIDE SEQUENCE [LARGE SCALE GENOMIC DNA]</scope>
    <source>
        <strain evidence="10 11">DSM 5391</strain>
    </source>
</reference>
<dbReference type="PRINTS" id="PR00060">
    <property type="entry name" value="RIBOSOMALL16"/>
</dbReference>
<dbReference type="Gene3D" id="3.90.1170.10">
    <property type="entry name" value="Ribosomal protein L10e/L16"/>
    <property type="match status" value="1"/>
</dbReference>
<evidence type="ECO:0000313" key="10">
    <source>
        <dbReference type="EMBL" id="MBB6447537.1"/>
    </source>
</evidence>
<dbReference type="GO" id="GO:0000049">
    <property type="term" value="F:tRNA binding"/>
    <property type="evidence" value="ECO:0007669"/>
    <property type="project" value="UniProtKB-KW"/>
</dbReference>
<dbReference type="FunFam" id="3.90.1170.10:FF:000001">
    <property type="entry name" value="50S ribosomal protein L16"/>
    <property type="match status" value="1"/>
</dbReference>
<keyword evidence="7 9" id="KW-0694">RNA-binding</keyword>
<protein>
    <recommendedName>
        <fullName evidence="6 7">Large ribosomal subunit protein uL16</fullName>
    </recommendedName>
</protein>
<dbReference type="Pfam" id="PF00252">
    <property type="entry name" value="Ribosomal_L16"/>
    <property type="match status" value="1"/>
</dbReference>
<comment type="similarity">
    <text evidence="1 7 8">Belongs to the universal ribosomal protein uL16 family.</text>
</comment>
<evidence type="ECO:0000256" key="6">
    <source>
        <dbReference type="ARBA" id="ARBA00035198"/>
    </source>
</evidence>
<evidence type="ECO:0000256" key="2">
    <source>
        <dbReference type="ARBA" id="ARBA00011838"/>
    </source>
</evidence>
<evidence type="ECO:0000256" key="4">
    <source>
        <dbReference type="ARBA" id="ARBA00022980"/>
    </source>
</evidence>
<sequence length="144" mass="16121">MLLPKRVKYRRQHRGHMGGKAKGGTEVTFGEFGLQSQEASWITNRQIEAARIAMTRYMKRGGKVWIKIFPHKPYTAKPLEVRMGSGKGAPEGWVAVVKPGTVMFEIAGVSEEIAREALRLAMHKLPVKSKFVKREEIGGESNES</sequence>
<evidence type="ECO:0000256" key="5">
    <source>
        <dbReference type="ARBA" id="ARBA00023274"/>
    </source>
</evidence>
<dbReference type="PROSITE" id="PS00586">
    <property type="entry name" value="RIBOSOMAL_L16_1"/>
    <property type="match status" value="1"/>
</dbReference>
<accession>A0A7X0LYI1</accession>
<dbReference type="InterPro" id="IPR016180">
    <property type="entry name" value="Ribosomal_uL16_dom"/>
</dbReference>
<keyword evidence="11" id="KW-1185">Reference proteome</keyword>
<dbReference type="PROSITE" id="PS00701">
    <property type="entry name" value="RIBOSOMAL_L16_2"/>
    <property type="match status" value="1"/>
</dbReference>
<dbReference type="InterPro" id="IPR047873">
    <property type="entry name" value="Ribosomal_uL16"/>
</dbReference>
<comment type="function">
    <text evidence="7 9">Binds 23S rRNA and is also seen to make contacts with the A and possibly P site tRNAs.</text>
</comment>
<proteinExistence type="inferred from homology"/>
<dbReference type="CDD" id="cd01433">
    <property type="entry name" value="Ribosomal_L16_L10e"/>
    <property type="match status" value="1"/>
</dbReference>
<dbReference type="NCBIfam" id="TIGR01164">
    <property type="entry name" value="rplP_bact"/>
    <property type="match status" value="1"/>
</dbReference>
<dbReference type="Proteomes" id="UP000531594">
    <property type="component" value="Unassembled WGS sequence"/>
</dbReference>
<dbReference type="AlphaFoldDB" id="A0A7X0LYI1"/>
<keyword evidence="3 7" id="KW-0820">tRNA-binding</keyword>
<dbReference type="GO" id="GO:0006412">
    <property type="term" value="P:translation"/>
    <property type="evidence" value="ECO:0007669"/>
    <property type="project" value="UniProtKB-UniRule"/>
</dbReference>
<dbReference type="GO" id="GO:0019843">
    <property type="term" value="F:rRNA binding"/>
    <property type="evidence" value="ECO:0007669"/>
    <property type="project" value="UniProtKB-UniRule"/>
</dbReference>
<dbReference type="PANTHER" id="PTHR12220">
    <property type="entry name" value="50S/60S RIBOSOMAL PROTEIN L16"/>
    <property type="match status" value="1"/>
</dbReference>
<comment type="caution">
    <text evidence="10">The sequence shown here is derived from an EMBL/GenBank/DDBJ whole genome shotgun (WGS) entry which is preliminary data.</text>
</comment>
<evidence type="ECO:0000256" key="3">
    <source>
        <dbReference type="ARBA" id="ARBA00022555"/>
    </source>
</evidence>
<evidence type="ECO:0000256" key="1">
    <source>
        <dbReference type="ARBA" id="ARBA00008931"/>
    </source>
</evidence>
<dbReference type="RefSeq" id="WP_184529583.1">
    <property type="nucleotide sequence ID" value="NZ_JACHGK010000023.1"/>
</dbReference>
<dbReference type="InterPro" id="IPR020798">
    <property type="entry name" value="Ribosomal_uL16_CS"/>
</dbReference>
<evidence type="ECO:0000256" key="8">
    <source>
        <dbReference type="RuleBase" id="RU004413"/>
    </source>
</evidence>
<keyword evidence="5 7" id="KW-0687">Ribonucleoprotein</keyword>
<dbReference type="SUPFAM" id="SSF54686">
    <property type="entry name" value="Ribosomal protein L16p/L10e"/>
    <property type="match status" value="1"/>
</dbReference>
<keyword evidence="4 7" id="KW-0689">Ribosomal protein</keyword>
<dbReference type="HAMAP" id="MF_01342">
    <property type="entry name" value="Ribosomal_uL16"/>
    <property type="match status" value="1"/>
</dbReference>
<dbReference type="EMBL" id="JACHGK010000023">
    <property type="protein sequence ID" value="MBB6447537.1"/>
    <property type="molecule type" value="Genomic_DNA"/>
</dbReference>
<dbReference type="PANTHER" id="PTHR12220:SF13">
    <property type="entry name" value="LARGE RIBOSOMAL SUBUNIT PROTEIN UL16M"/>
    <property type="match status" value="1"/>
</dbReference>
<name>A0A7X0LYI1_9BACI</name>
<evidence type="ECO:0000256" key="7">
    <source>
        <dbReference type="HAMAP-Rule" id="MF_01342"/>
    </source>
</evidence>
<dbReference type="GO" id="GO:0003735">
    <property type="term" value="F:structural constituent of ribosome"/>
    <property type="evidence" value="ECO:0007669"/>
    <property type="project" value="InterPro"/>
</dbReference>
<gene>
    <name evidence="7" type="primary">rplP</name>
    <name evidence="10" type="ORF">HNR53_004221</name>
</gene>
<comment type="subunit">
    <text evidence="2 7 9">Part of the 50S ribosomal subunit.</text>
</comment>
<dbReference type="InterPro" id="IPR036920">
    <property type="entry name" value="Ribosomal_uL16_sf"/>
</dbReference>
<dbReference type="InterPro" id="IPR000114">
    <property type="entry name" value="Ribosomal_uL16_bact-type"/>
</dbReference>
<organism evidence="10 11">
    <name type="scientific">Bacillus benzoevorans</name>
    <dbReference type="NCBI Taxonomy" id="1456"/>
    <lineage>
        <taxon>Bacteria</taxon>
        <taxon>Bacillati</taxon>
        <taxon>Bacillota</taxon>
        <taxon>Bacilli</taxon>
        <taxon>Bacillales</taxon>
        <taxon>Bacillaceae</taxon>
        <taxon>Bacillus</taxon>
    </lineage>
</organism>
<evidence type="ECO:0000313" key="11">
    <source>
        <dbReference type="Proteomes" id="UP000531594"/>
    </source>
</evidence>
<dbReference type="GO" id="GO:0022625">
    <property type="term" value="C:cytosolic large ribosomal subunit"/>
    <property type="evidence" value="ECO:0007669"/>
    <property type="project" value="TreeGrafter"/>
</dbReference>
<keyword evidence="7 9" id="KW-0699">rRNA-binding</keyword>
<evidence type="ECO:0000256" key="9">
    <source>
        <dbReference type="RuleBase" id="RU004414"/>
    </source>
</evidence>